<sequence length="262" mass="30654">MKIESLNKKELENYCHKYGIKIQSNNTKKQLLELINKDKFNKITNAIKQGKQLELLISQICLISEEYAYQLKMQIDLRKEEMRNDDTSHYLIYRVLGISSEEGQKIDEYQNIGRFLYNYAGSFLEEIASLCLLFNNPQGKKTTVKNSLSKKPKTFEIDFLDGNYAIEIKWRDATTDGDHITKEHTRVKAIQNSGYKPIRVMFYYPQREQAKTIQQTLETVYKGVNGEYYAGEEAWNFIKTRTGFDLKQILINIAEQKTPEKT</sequence>
<dbReference type="EMBL" id="WMIA01000008">
    <property type="protein sequence ID" value="MTF38955.1"/>
    <property type="molecule type" value="Genomic_DNA"/>
</dbReference>
<protein>
    <submittedName>
        <fullName evidence="1">ApaLI family restriction endonuclease</fullName>
    </submittedName>
</protein>
<gene>
    <name evidence="1" type="ORF">GGC33_08435</name>
</gene>
<dbReference type="Pfam" id="PF09499">
    <property type="entry name" value="RE_ApaLI"/>
    <property type="match status" value="1"/>
</dbReference>
<organism evidence="1 2">
    <name type="scientific">Cyanobacterium aponinum 0216</name>
    <dbReference type="NCBI Taxonomy" id="2676140"/>
    <lineage>
        <taxon>Bacteria</taxon>
        <taxon>Bacillati</taxon>
        <taxon>Cyanobacteriota</taxon>
        <taxon>Cyanophyceae</taxon>
        <taxon>Oscillatoriophycideae</taxon>
        <taxon>Chroococcales</taxon>
        <taxon>Geminocystaceae</taxon>
        <taxon>Cyanobacterium</taxon>
    </lineage>
</organism>
<evidence type="ECO:0000313" key="1">
    <source>
        <dbReference type="EMBL" id="MTF38955.1"/>
    </source>
</evidence>
<dbReference type="Proteomes" id="UP000437131">
    <property type="component" value="Unassembled WGS sequence"/>
</dbReference>
<dbReference type="InterPro" id="IPR019036">
    <property type="entry name" value="Restrct_endonuc_II_ApaLI"/>
</dbReference>
<dbReference type="AlphaFoldDB" id="A0A844GXQ1"/>
<keyword evidence="1" id="KW-0540">Nuclease</keyword>
<proteinExistence type="predicted"/>
<keyword evidence="1" id="KW-0255">Endonuclease</keyword>
<name>A0A844GXQ1_9CHRO</name>
<accession>A0A844GXQ1</accession>
<dbReference type="RefSeq" id="WP_155083752.1">
    <property type="nucleotide sequence ID" value="NZ_WMIA01000008.1"/>
</dbReference>
<dbReference type="GO" id="GO:0004519">
    <property type="term" value="F:endonuclease activity"/>
    <property type="evidence" value="ECO:0007669"/>
    <property type="project" value="UniProtKB-KW"/>
</dbReference>
<evidence type="ECO:0000313" key="2">
    <source>
        <dbReference type="Proteomes" id="UP000437131"/>
    </source>
</evidence>
<reference evidence="1 2" key="1">
    <citation type="submission" date="2019-11" db="EMBL/GenBank/DDBJ databases">
        <title>Isolation of a new High Light Tolerant Cyanobacteria.</title>
        <authorList>
            <person name="Dobson Z."/>
            <person name="Vaughn N."/>
            <person name="Vaughn M."/>
            <person name="Fromme P."/>
            <person name="Mazor Y."/>
        </authorList>
    </citation>
    <scope>NUCLEOTIDE SEQUENCE [LARGE SCALE GENOMIC DNA]</scope>
    <source>
        <strain evidence="1 2">0216</strain>
    </source>
</reference>
<keyword evidence="1" id="KW-0378">Hydrolase</keyword>
<comment type="caution">
    <text evidence="1">The sequence shown here is derived from an EMBL/GenBank/DDBJ whole genome shotgun (WGS) entry which is preliminary data.</text>
</comment>